<name>A0A1M7TGI9_9RHOB</name>
<organism evidence="6 7">
    <name type="scientific">Oceanicella actignis</name>
    <dbReference type="NCBI Taxonomy" id="1189325"/>
    <lineage>
        <taxon>Bacteria</taxon>
        <taxon>Pseudomonadati</taxon>
        <taxon>Pseudomonadota</taxon>
        <taxon>Alphaproteobacteria</taxon>
        <taxon>Rhodobacterales</taxon>
        <taxon>Paracoccaceae</taxon>
        <taxon>Oceanicella</taxon>
    </lineage>
</organism>
<dbReference type="EMBL" id="FRDL01000006">
    <property type="protein sequence ID" value="SHN69801.1"/>
    <property type="molecule type" value="Genomic_DNA"/>
</dbReference>
<dbReference type="PANTHER" id="PTHR30404:SF0">
    <property type="entry name" value="N-ACETYLMURAMOYL-L-ALANINE AMIDASE AMIC"/>
    <property type="match status" value="1"/>
</dbReference>
<dbReference type="GO" id="GO:0030288">
    <property type="term" value="C:outer membrane-bounded periplasmic space"/>
    <property type="evidence" value="ECO:0007669"/>
    <property type="project" value="TreeGrafter"/>
</dbReference>
<dbReference type="Proteomes" id="UP000184066">
    <property type="component" value="Unassembled WGS sequence"/>
</dbReference>
<evidence type="ECO:0000313" key="7">
    <source>
        <dbReference type="Proteomes" id="UP000184066"/>
    </source>
</evidence>
<dbReference type="Gene3D" id="2.60.40.3500">
    <property type="match status" value="1"/>
</dbReference>
<dbReference type="GO" id="GO:0008745">
    <property type="term" value="F:N-acetylmuramoyl-L-alanine amidase activity"/>
    <property type="evidence" value="ECO:0007669"/>
    <property type="project" value="UniProtKB-EC"/>
</dbReference>
<evidence type="ECO:0000256" key="1">
    <source>
        <dbReference type="ARBA" id="ARBA00001561"/>
    </source>
</evidence>
<dbReference type="GO" id="GO:0009253">
    <property type="term" value="P:peptidoglycan catabolic process"/>
    <property type="evidence" value="ECO:0007669"/>
    <property type="project" value="InterPro"/>
</dbReference>
<feature type="compositionally biased region" description="Basic and acidic residues" evidence="4">
    <location>
        <begin position="1"/>
        <end position="30"/>
    </location>
</feature>
<keyword evidence="3" id="KW-0378">Hydrolase</keyword>
<dbReference type="EC" id="3.5.1.28" evidence="2"/>
<dbReference type="SMART" id="SM00646">
    <property type="entry name" value="Ami_3"/>
    <property type="match status" value="1"/>
</dbReference>
<evidence type="ECO:0000256" key="2">
    <source>
        <dbReference type="ARBA" id="ARBA00011901"/>
    </source>
</evidence>
<keyword evidence="7" id="KW-1185">Reference proteome</keyword>
<feature type="domain" description="MurNAc-LAA" evidence="5">
    <location>
        <begin position="253"/>
        <end position="408"/>
    </location>
</feature>
<dbReference type="CDD" id="cd02696">
    <property type="entry name" value="MurNAc-LAA"/>
    <property type="match status" value="1"/>
</dbReference>
<dbReference type="AlphaFoldDB" id="A0A1M7TGI9"/>
<dbReference type="InterPro" id="IPR002508">
    <property type="entry name" value="MurNAc-LAA_cat"/>
</dbReference>
<proteinExistence type="predicted"/>
<evidence type="ECO:0000256" key="4">
    <source>
        <dbReference type="SAM" id="MobiDB-lite"/>
    </source>
</evidence>
<dbReference type="Gene3D" id="3.40.630.40">
    <property type="entry name" value="Zn-dependent exopeptidases"/>
    <property type="match status" value="1"/>
</dbReference>
<dbReference type="PANTHER" id="PTHR30404">
    <property type="entry name" value="N-ACETYLMURAMOYL-L-ALANINE AMIDASE"/>
    <property type="match status" value="1"/>
</dbReference>
<evidence type="ECO:0000313" key="6">
    <source>
        <dbReference type="EMBL" id="SHN69801.1"/>
    </source>
</evidence>
<gene>
    <name evidence="6" type="ORF">SAMN05216200_106118</name>
</gene>
<dbReference type="Pfam" id="PF01520">
    <property type="entry name" value="Amidase_3"/>
    <property type="match status" value="1"/>
</dbReference>
<evidence type="ECO:0000259" key="5">
    <source>
        <dbReference type="SMART" id="SM00646"/>
    </source>
</evidence>
<dbReference type="InterPro" id="IPR050695">
    <property type="entry name" value="N-acetylmuramoyl_amidase_3"/>
</dbReference>
<dbReference type="SUPFAM" id="SSF53187">
    <property type="entry name" value="Zn-dependent exopeptidases"/>
    <property type="match status" value="1"/>
</dbReference>
<sequence length="436" mass="45715">MLRGREAAAIDARMREEGLSGEERRKEPSRNGRHGPWARLAAGLLSLALLGAATAPRAPAAGPQSVEVRSARLEEGRAGFALRLELDRVAPFRAYMLADPPRAVLEFPRLEWRAPLPAPRAAGGLARALSAAPAGAGGARLTVALSRPARIVSAGYPEGGGGFELLLRALPGAAPAQPADAPPPAPRPAPPPLVVIDPGHGGADPGAVRGDVLEKDLALAFARELRDALRRDGRVRVAMTRDEDVFLGLRERVRIAAAAGAAAFVSIHVNTVESGDASGASVHTLSESASDEEAAALAAFENRADLPGGDELEGEGDDVARALIDLARRRAQARSRELAEALLRGLGRAAPILPGRAHRFAGFRVLKSPSMASALVELGFMSNPDDLRNLSDPAWRRRAARAMAAALGDWAERRARAPAFAPPPAEARAAAPGYRQ</sequence>
<accession>A0A1M7TGI9</accession>
<reference evidence="6 7" key="1">
    <citation type="submission" date="2016-12" db="EMBL/GenBank/DDBJ databases">
        <authorList>
            <person name="Song W.-J."/>
            <person name="Kurnit D.M."/>
        </authorList>
    </citation>
    <scope>NUCLEOTIDE SEQUENCE [LARGE SCALE GENOMIC DNA]</scope>
    <source>
        <strain evidence="6 7">CGMCC 1.10808</strain>
    </source>
</reference>
<evidence type="ECO:0000256" key="3">
    <source>
        <dbReference type="ARBA" id="ARBA00022801"/>
    </source>
</evidence>
<comment type="catalytic activity">
    <reaction evidence="1">
        <text>Hydrolyzes the link between N-acetylmuramoyl residues and L-amino acid residues in certain cell-wall glycopeptides.</text>
        <dbReference type="EC" id="3.5.1.28"/>
    </reaction>
</comment>
<feature type="region of interest" description="Disordered" evidence="4">
    <location>
        <begin position="1"/>
        <end position="36"/>
    </location>
</feature>
<dbReference type="STRING" id="1189325.SAMN04488119_10685"/>
<protein>
    <recommendedName>
        <fullName evidence="2">N-acetylmuramoyl-L-alanine amidase</fullName>
        <ecNumber evidence="2">3.5.1.28</ecNumber>
    </recommendedName>
</protein>